<name>A0A1H5V464_9FLAO</name>
<dbReference type="OrthoDB" id="116832at2"/>
<feature type="chain" id="PRO_5009286784" evidence="1">
    <location>
        <begin position="19"/>
        <end position="179"/>
    </location>
</feature>
<keyword evidence="1" id="KW-0732">Signal</keyword>
<organism evidence="3 4">
    <name type="scientific">Flavobacterium urumqiense</name>
    <dbReference type="NCBI Taxonomy" id="935224"/>
    <lineage>
        <taxon>Bacteria</taxon>
        <taxon>Pseudomonadati</taxon>
        <taxon>Bacteroidota</taxon>
        <taxon>Flavobacteriia</taxon>
        <taxon>Flavobacteriales</taxon>
        <taxon>Flavobacteriaceae</taxon>
        <taxon>Flavobacterium</taxon>
    </lineage>
</organism>
<dbReference type="RefSeq" id="WP_103999138.1">
    <property type="nucleotide sequence ID" value="NZ_FNVP01000003.1"/>
</dbReference>
<dbReference type="SUPFAM" id="SSF101874">
    <property type="entry name" value="YceI-like"/>
    <property type="match status" value="1"/>
</dbReference>
<dbReference type="EMBL" id="FNVP01000003">
    <property type="protein sequence ID" value="SEF81568.1"/>
    <property type="molecule type" value="Genomic_DNA"/>
</dbReference>
<accession>A0A1H5V464</accession>
<dbReference type="Proteomes" id="UP000236737">
    <property type="component" value="Unassembled WGS sequence"/>
</dbReference>
<keyword evidence="4" id="KW-1185">Reference proteome</keyword>
<sequence>MKKITLLFLIFVSYTTSAQEKMITDKGIINFEASVPFFEEVKATNEKTICVLVIKTGEITCLVYIKKFLFERSLMQEHFNKNYLESDRYPKAIFKGIIEKFDLKNIDSNQKEYLIKGNITIHGKSKKIMIYGTIKKLGEGIEFISNFPLNTDDFGIKIPYIVRSKIAKNVNTQIACVLQ</sequence>
<feature type="domain" description="Lipid/polyisoprenoid-binding YceI-like" evidence="2">
    <location>
        <begin position="59"/>
        <end position="175"/>
    </location>
</feature>
<feature type="signal peptide" evidence="1">
    <location>
        <begin position="1"/>
        <end position="18"/>
    </location>
</feature>
<evidence type="ECO:0000313" key="4">
    <source>
        <dbReference type="Proteomes" id="UP000236737"/>
    </source>
</evidence>
<protein>
    <submittedName>
        <fullName evidence="3">YceI-like domain-containing protein</fullName>
    </submittedName>
</protein>
<dbReference type="Gene3D" id="2.40.128.110">
    <property type="entry name" value="Lipid/polyisoprenoid-binding, YceI-like"/>
    <property type="match status" value="1"/>
</dbReference>
<evidence type="ECO:0000259" key="2">
    <source>
        <dbReference type="Pfam" id="PF04264"/>
    </source>
</evidence>
<dbReference type="InterPro" id="IPR007372">
    <property type="entry name" value="Lipid/polyisoprenoid-bd_YceI"/>
</dbReference>
<evidence type="ECO:0000313" key="3">
    <source>
        <dbReference type="EMBL" id="SEF81568.1"/>
    </source>
</evidence>
<dbReference type="InterPro" id="IPR036761">
    <property type="entry name" value="TTHA0802/YceI-like_sf"/>
</dbReference>
<dbReference type="AlphaFoldDB" id="A0A1H5V464"/>
<evidence type="ECO:0000256" key="1">
    <source>
        <dbReference type="SAM" id="SignalP"/>
    </source>
</evidence>
<gene>
    <name evidence="3" type="ORF">SAMN04488130_10333</name>
</gene>
<reference evidence="4" key="1">
    <citation type="submission" date="2016-10" db="EMBL/GenBank/DDBJ databases">
        <authorList>
            <person name="Varghese N."/>
            <person name="Submissions S."/>
        </authorList>
    </citation>
    <scope>NUCLEOTIDE SEQUENCE [LARGE SCALE GENOMIC DNA]</scope>
    <source>
        <strain evidence="4">CGMCC 1.9230</strain>
    </source>
</reference>
<dbReference type="Pfam" id="PF04264">
    <property type="entry name" value="YceI"/>
    <property type="match status" value="1"/>
</dbReference>
<proteinExistence type="predicted"/>